<dbReference type="OrthoDB" id="7773997at2"/>
<gene>
    <name evidence="1" type="ORF">SAMN05444339_11216</name>
</gene>
<dbReference type="RefSeq" id="WP_072858567.1">
    <property type="nucleotide sequence ID" value="NZ_FQUE01000012.1"/>
</dbReference>
<organism evidence="1 2">
    <name type="scientific">Loktanella atrilutea</name>
    <dbReference type="NCBI Taxonomy" id="366533"/>
    <lineage>
        <taxon>Bacteria</taxon>
        <taxon>Pseudomonadati</taxon>
        <taxon>Pseudomonadota</taxon>
        <taxon>Alphaproteobacteria</taxon>
        <taxon>Rhodobacterales</taxon>
        <taxon>Roseobacteraceae</taxon>
        <taxon>Loktanella</taxon>
    </lineage>
</organism>
<sequence length="83" mass="8925">MAYQIVTKSDDGETAVFTDCLTTWATENYAEITGTSANPRTRAELQGHPTMAGFVGPCWGGWTATGDPILRYEDTAAYAANCI</sequence>
<dbReference type="Proteomes" id="UP000183987">
    <property type="component" value="Unassembled WGS sequence"/>
</dbReference>
<name>A0A1M5EAE6_LOKAT</name>
<dbReference type="STRING" id="366533.SAMN05444339_11216"/>
<evidence type="ECO:0000313" key="2">
    <source>
        <dbReference type="Proteomes" id="UP000183987"/>
    </source>
</evidence>
<dbReference type="EMBL" id="FQUE01000012">
    <property type="protein sequence ID" value="SHF76208.1"/>
    <property type="molecule type" value="Genomic_DNA"/>
</dbReference>
<accession>A0A1M5EAE6</accession>
<reference evidence="2" key="1">
    <citation type="submission" date="2016-11" db="EMBL/GenBank/DDBJ databases">
        <authorList>
            <person name="Varghese N."/>
            <person name="Submissions S."/>
        </authorList>
    </citation>
    <scope>NUCLEOTIDE SEQUENCE [LARGE SCALE GENOMIC DNA]</scope>
    <source>
        <strain evidence="2">DSM 29326</strain>
    </source>
</reference>
<dbReference type="AlphaFoldDB" id="A0A1M5EAE6"/>
<keyword evidence="2" id="KW-1185">Reference proteome</keyword>
<proteinExistence type="predicted"/>
<protein>
    <submittedName>
        <fullName evidence="1">Uncharacterized protein</fullName>
    </submittedName>
</protein>
<evidence type="ECO:0000313" key="1">
    <source>
        <dbReference type="EMBL" id="SHF76208.1"/>
    </source>
</evidence>